<keyword evidence="4" id="KW-0443">Lipid metabolism</keyword>
<keyword evidence="2" id="KW-0444">Lipid biosynthesis</keyword>
<dbReference type="InterPro" id="IPR002123">
    <property type="entry name" value="Plipid/glycerol_acylTrfase"/>
</dbReference>
<evidence type="ECO:0000256" key="1">
    <source>
        <dbReference type="ARBA" id="ARBA00005189"/>
    </source>
</evidence>
<keyword evidence="9" id="KW-1185">Reference proteome</keyword>
<evidence type="ECO:0000256" key="4">
    <source>
        <dbReference type="ARBA" id="ARBA00023098"/>
    </source>
</evidence>
<comment type="pathway">
    <text evidence="1">Lipid metabolism.</text>
</comment>
<keyword evidence="6" id="KW-0812">Transmembrane</keyword>
<keyword evidence="3" id="KW-0808">Transferase</keyword>
<dbReference type="SUPFAM" id="SSF69593">
    <property type="entry name" value="Glycerol-3-phosphate (1)-acyltransferase"/>
    <property type="match status" value="1"/>
</dbReference>
<accession>A0ABR1FHE2</accession>
<dbReference type="CDD" id="cd07989">
    <property type="entry name" value="LPLAT_AGPAT-like"/>
    <property type="match status" value="1"/>
</dbReference>
<feature type="domain" description="Phospholipid/glycerol acyltransferase" evidence="7">
    <location>
        <begin position="146"/>
        <end position="258"/>
    </location>
</feature>
<evidence type="ECO:0000256" key="5">
    <source>
        <dbReference type="ARBA" id="ARBA00023315"/>
    </source>
</evidence>
<reference evidence="8 9" key="1">
    <citation type="submission" date="2024-03" db="EMBL/GenBank/DDBJ databases">
        <title>Aureococcus anophagefferens CCMP1851 and Kratosvirus quantuckense: Draft genome of a second virus-susceptible host strain in the model system.</title>
        <authorList>
            <person name="Chase E."/>
            <person name="Truchon A.R."/>
            <person name="Schepens W."/>
            <person name="Wilhelm S.W."/>
        </authorList>
    </citation>
    <scope>NUCLEOTIDE SEQUENCE [LARGE SCALE GENOMIC DNA]</scope>
    <source>
        <strain evidence="8 9">CCMP1851</strain>
    </source>
</reference>
<evidence type="ECO:0000313" key="8">
    <source>
        <dbReference type="EMBL" id="KAK7230854.1"/>
    </source>
</evidence>
<sequence>MMLRGVVACPALRRPREARPALHSAAVRRTSTRSKARTYAFRAAAAPYALLGLVPITSSTLAAYHLAGGREDEARGCAFFAATGFLSLPLSLVMFAAAPFTLLFDGDRRRAPDWVQKAWGRLTTRCFYETTVEGAEKLAALEGAGAVFVSNHCSWLDIYALFELDALPLKIVAKREIFYIPLCGWVMHLIGHIPLDRSKGGAGVLARCGELLDRDQPVFFFPEGTRSADGRLQAFKPGAFVLAARKDVPVVPITILGTAALMPPGNEFWQGGRLTKAGGVTVVVHDPVYPDRAAHDVVLDLSSRARAAIAGGLPER</sequence>
<organism evidence="8 9">
    <name type="scientific">Aureococcus anophagefferens</name>
    <name type="common">Harmful bloom alga</name>
    <dbReference type="NCBI Taxonomy" id="44056"/>
    <lineage>
        <taxon>Eukaryota</taxon>
        <taxon>Sar</taxon>
        <taxon>Stramenopiles</taxon>
        <taxon>Ochrophyta</taxon>
        <taxon>Pelagophyceae</taxon>
        <taxon>Pelagomonadales</taxon>
        <taxon>Pelagomonadaceae</taxon>
        <taxon>Aureococcus</taxon>
    </lineage>
</organism>
<feature type="transmembrane region" description="Helical" evidence="6">
    <location>
        <begin position="78"/>
        <end position="104"/>
    </location>
</feature>
<dbReference type="Proteomes" id="UP001363151">
    <property type="component" value="Unassembled WGS sequence"/>
</dbReference>
<dbReference type="EMBL" id="JBBJCI010000422">
    <property type="protein sequence ID" value="KAK7230854.1"/>
    <property type="molecule type" value="Genomic_DNA"/>
</dbReference>
<gene>
    <name evidence="8" type="ORF">SO694_00074021</name>
</gene>
<evidence type="ECO:0000256" key="3">
    <source>
        <dbReference type="ARBA" id="ARBA00022679"/>
    </source>
</evidence>
<keyword evidence="6" id="KW-1133">Transmembrane helix</keyword>
<evidence type="ECO:0000313" key="9">
    <source>
        <dbReference type="Proteomes" id="UP001363151"/>
    </source>
</evidence>
<dbReference type="Pfam" id="PF01553">
    <property type="entry name" value="Acyltransferase"/>
    <property type="match status" value="1"/>
</dbReference>
<protein>
    <submittedName>
        <fullName evidence="8">1-acylglycerol-3-phosphate O-acyltransferase</fullName>
    </submittedName>
</protein>
<dbReference type="SMART" id="SM00563">
    <property type="entry name" value="PlsC"/>
    <property type="match status" value="1"/>
</dbReference>
<keyword evidence="5" id="KW-0012">Acyltransferase</keyword>
<evidence type="ECO:0000256" key="2">
    <source>
        <dbReference type="ARBA" id="ARBA00022516"/>
    </source>
</evidence>
<name>A0ABR1FHE2_AURAN</name>
<feature type="transmembrane region" description="Helical" evidence="6">
    <location>
        <begin position="39"/>
        <end position="66"/>
    </location>
</feature>
<dbReference type="PANTHER" id="PTHR10434:SF64">
    <property type="entry name" value="1-ACYL-SN-GLYCEROL-3-PHOSPHATE ACYLTRANSFERASE-RELATED"/>
    <property type="match status" value="1"/>
</dbReference>
<dbReference type="PANTHER" id="PTHR10434">
    <property type="entry name" value="1-ACYL-SN-GLYCEROL-3-PHOSPHATE ACYLTRANSFERASE"/>
    <property type="match status" value="1"/>
</dbReference>
<comment type="caution">
    <text evidence="8">The sequence shown here is derived from an EMBL/GenBank/DDBJ whole genome shotgun (WGS) entry which is preliminary data.</text>
</comment>
<keyword evidence="6" id="KW-0472">Membrane</keyword>
<evidence type="ECO:0000259" key="7">
    <source>
        <dbReference type="SMART" id="SM00563"/>
    </source>
</evidence>
<evidence type="ECO:0000256" key="6">
    <source>
        <dbReference type="SAM" id="Phobius"/>
    </source>
</evidence>
<proteinExistence type="predicted"/>